<keyword evidence="4" id="KW-0547">Nucleotide-binding</keyword>
<evidence type="ECO:0000256" key="6">
    <source>
        <dbReference type="ARBA" id="ARBA00022840"/>
    </source>
</evidence>
<dbReference type="GO" id="GO:0005524">
    <property type="term" value="F:ATP binding"/>
    <property type="evidence" value="ECO:0007669"/>
    <property type="project" value="UniProtKB-KW"/>
</dbReference>
<dbReference type="EMBL" id="HAEE01002799">
    <property type="protein sequence ID" value="SBR22819.1"/>
    <property type="molecule type" value="Transcribed_RNA"/>
</dbReference>
<comment type="catalytic activity">
    <reaction evidence="7">
        <text>L-threonyl-[protein] + ATP = O-phospho-L-threonyl-[protein] + ADP + H(+)</text>
        <dbReference type="Rhea" id="RHEA:46608"/>
        <dbReference type="Rhea" id="RHEA-COMP:11060"/>
        <dbReference type="Rhea" id="RHEA-COMP:11605"/>
        <dbReference type="ChEBI" id="CHEBI:15378"/>
        <dbReference type="ChEBI" id="CHEBI:30013"/>
        <dbReference type="ChEBI" id="CHEBI:30616"/>
        <dbReference type="ChEBI" id="CHEBI:61977"/>
        <dbReference type="ChEBI" id="CHEBI:456216"/>
        <dbReference type="EC" id="2.7.11.25"/>
    </reaction>
</comment>
<gene>
    <name evidence="11" type="primary">MAP3K6</name>
</gene>
<reference evidence="11" key="2">
    <citation type="submission" date="2016-06" db="EMBL/GenBank/DDBJ databases">
        <title>The genome of a short-lived fish provides insights into sex chromosome evolution and the genetic control of aging.</title>
        <authorList>
            <person name="Reichwald K."/>
            <person name="Felder M."/>
            <person name="Petzold A."/>
            <person name="Koch P."/>
            <person name="Groth M."/>
            <person name="Platzer M."/>
        </authorList>
    </citation>
    <scope>NUCLEOTIDE SEQUENCE</scope>
    <source>
        <tissue evidence="11">Brain</tissue>
    </source>
</reference>
<dbReference type="AlphaFoldDB" id="A0A1A8JTV5"/>
<evidence type="ECO:0000256" key="4">
    <source>
        <dbReference type="ARBA" id="ARBA00022741"/>
    </source>
</evidence>
<proteinExistence type="predicted"/>
<dbReference type="InterPro" id="IPR011009">
    <property type="entry name" value="Kinase-like_dom_sf"/>
</dbReference>
<dbReference type="InterPro" id="IPR013761">
    <property type="entry name" value="SAM/pointed_sf"/>
</dbReference>
<evidence type="ECO:0000313" key="11">
    <source>
        <dbReference type="EMBL" id="SBR22819.1"/>
    </source>
</evidence>
<dbReference type="EC" id="2.7.11.25" evidence="1"/>
<dbReference type="PROSITE" id="PS00108">
    <property type="entry name" value="PROTEIN_KINASE_ST"/>
    <property type="match status" value="1"/>
</dbReference>
<dbReference type="SMART" id="SM00220">
    <property type="entry name" value="S_TKc"/>
    <property type="match status" value="1"/>
</dbReference>
<evidence type="ECO:0000256" key="3">
    <source>
        <dbReference type="ARBA" id="ARBA00022679"/>
    </source>
</evidence>
<evidence type="ECO:0000256" key="2">
    <source>
        <dbReference type="ARBA" id="ARBA00022527"/>
    </source>
</evidence>
<evidence type="ECO:0000256" key="1">
    <source>
        <dbReference type="ARBA" id="ARBA00012406"/>
    </source>
</evidence>
<name>A0A1A8JTV5_NOTKU</name>
<evidence type="ECO:0000256" key="8">
    <source>
        <dbReference type="ARBA" id="ARBA00048329"/>
    </source>
</evidence>
<accession>A0A1A8JTV5</accession>
<keyword evidence="2" id="KW-0723">Serine/threonine-protein kinase</keyword>
<organism evidence="11">
    <name type="scientific">Nothobranchius kuhntae</name>
    <name type="common">Beira killifish</name>
    <dbReference type="NCBI Taxonomy" id="321403"/>
    <lineage>
        <taxon>Eukaryota</taxon>
        <taxon>Metazoa</taxon>
        <taxon>Chordata</taxon>
        <taxon>Craniata</taxon>
        <taxon>Vertebrata</taxon>
        <taxon>Euteleostomi</taxon>
        <taxon>Actinopterygii</taxon>
        <taxon>Neopterygii</taxon>
        <taxon>Teleostei</taxon>
        <taxon>Neoteleostei</taxon>
        <taxon>Acanthomorphata</taxon>
        <taxon>Ovalentaria</taxon>
        <taxon>Atherinomorphae</taxon>
        <taxon>Cyprinodontiformes</taxon>
        <taxon>Nothobranchiidae</taxon>
        <taxon>Nothobranchius</taxon>
    </lineage>
</organism>
<dbReference type="PANTHER" id="PTHR11584:SF391">
    <property type="entry name" value="MITOGEN-ACTIVATED PROTEIN KINASE KINASE KINASE 6"/>
    <property type="match status" value="1"/>
</dbReference>
<dbReference type="SUPFAM" id="SSF56112">
    <property type="entry name" value="Protein kinase-like (PK-like)"/>
    <property type="match status" value="1"/>
</dbReference>
<comment type="catalytic activity">
    <reaction evidence="8">
        <text>L-seryl-[protein] + ATP = O-phospho-L-seryl-[protein] + ADP + H(+)</text>
        <dbReference type="Rhea" id="RHEA:17989"/>
        <dbReference type="Rhea" id="RHEA-COMP:9863"/>
        <dbReference type="Rhea" id="RHEA-COMP:11604"/>
        <dbReference type="ChEBI" id="CHEBI:15378"/>
        <dbReference type="ChEBI" id="CHEBI:29999"/>
        <dbReference type="ChEBI" id="CHEBI:30616"/>
        <dbReference type="ChEBI" id="CHEBI:83421"/>
        <dbReference type="ChEBI" id="CHEBI:456216"/>
        <dbReference type="EC" id="2.7.11.25"/>
    </reaction>
</comment>
<dbReference type="PROSITE" id="PS50011">
    <property type="entry name" value="PROTEIN_KINASE_DOM"/>
    <property type="match status" value="1"/>
</dbReference>
<dbReference type="InterPro" id="IPR046873">
    <property type="entry name" value="HisK-N-like"/>
</dbReference>
<dbReference type="GO" id="GO:0004709">
    <property type="term" value="F:MAP kinase kinase kinase activity"/>
    <property type="evidence" value="ECO:0007669"/>
    <property type="project" value="UniProtKB-EC"/>
</dbReference>
<evidence type="ECO:0000256" key="9">
    <source>
        <dbReference type="SAM" id="Coils"/>
    </source>
</evidence>
<dbReference type="InterPro" id="IPR008271">
    <property type="entry name" value="Ser/Thr_kinase_AS"/>
</dbReference>
<dbReference type="Gene3D" id="3.30.200.20">
    <property type="entry name" value="Phosphorylase Kinase, domain 1"/>
    <property type="match status" value="1"/>
</dbReference>
<protein>
    <recommendedName>
        <fullName evidence="1">mitogen-activated protein kinase kinase kinase</fullName>
        <ecNumber evidence="1">2.7.11.25</ecNumber>
    </recommendedName>
</protein>
<dbReference type="SUPFAM" id="SSF47769">
    <property type="entry name" value="SAM/Pointed domain"/>
    <property type="match status" value="1"/>
</dbReference>
<feature type="coiled-coil region" evidence="9">
    <location>
        <begin position="616"/>
        <end position="651"/>
    </location>
</feature>
<keyword evidence="9" id="KW-0175">Coiled coil</keyword>
<evidence type="ECO:0000256" key="7">
    <source>
        <dbReference type="ARBA" id="ARBA00047559"/>
    </source>
</evidence>
<feature type="domain" description="Protein kinase" evidence="10">
    <location>
        <begin position="87"/>
        <end position="423"/>
    </location>
</feature>
<evidence type="ECO:0000256" key="5">
    <source>
        <dbReference type="ARBA" id="ARBA00022777"/>
    </source>
</evidence>
<keyword evidence="5 11" id="KW-0418">Kinase</keyword>
<keyword evidence="3" id="KW-0808">Transferase</keyword>
<dbReference type="InterPro" id="IPR000719">
    <property type="entry name" value="Prot_kinase_dom"/>
</dbReference>
<keyword evidence="6" id="KW-0067">ATP-binding</keyword>
<dbReference type="Pfam" id="PF00069">
    <property type="entry name" value="Pkinase"/>
    <property type="match status" value="1"/>
</dbReference>
<dbReference type="PANTHER" id="PTHR11584">
    <property type="entry name" value="SERINE/THREONINE PROTEIN KINASE"/>
    <property type="match status" value="1"/>
</dbReference>
<reference evidence="11" key="1">
    <citation type="submission" date="2016-05" db="EMBL/GenBank/DDBJ databases">
        <authorList>
            <person name="Lavstsen T."/>
            <person name="Jespersen J.S."/>
        </authorList>
    </citation>
    <scope>NUCLEOTIDE SEQUENCE</scope>
    <source>
        <tissue evidence="11">Brain</tissue>
    </source>
</reference>
<sequence length="738" mass="83326">METFILYRQFAKLPEVKSPKQETMDFWTELLLQSCKPTVVNDRCPVLILEPSKVLQPAFVSVSEEDESCTVRLKHVTPLNKGLHKWTFPASAIRAGTYGVVYAGRDVSNQVRIAIKEIPEKDSTYSQPLHEEIALHKRLKHRNIVQYLGSVSQDNFIKIFMEEVPGGSLSSLLRSKWGPLKDNEPTIIFYTKQILEGLRYLHDNQIVHRDIKGDNVLINTYSGVLKISDFGTSKRLAGINPCTETFTGTLQYMAPEIIDKGPRECMSNQAKDFIMQCFEPNPDDRAIAAKLLMDNFLRSSPKKKTNIPKKSEQKDFDHPADYLRSMSVPISIFVEDTDSDSGSVDLTASLDLRRRQHAKRANEISGSPPCTNSFLQTADDSASGMCSPATSEENIGLFMLRKDSERRATLYKVLTEYISHVVSNIQESLSQKGEASPLTSEHISSLITCLRDNIHSPDKKQLTRGLQALRSTLLAAAVPLNSLQAVLFNFQDAVKKVLKQQHVKPHWMFALDNLLTQAVQDAITILLPALKLRLQSSFEGDDSGPEELQADEDTPVFASPNQLKAPADVQLAVPVEEIRPRASPHTPPDVTVSSSCSLSQNLRDMRKETWRLLNLLNEKEWEYQDLLRNSVQKKQEQIDAMKKVAVVEEEELVSKRNSNTEIRSLVHWLKSVPVDRDTIDKLLSNEFTLDCLLHIASRDDLMYCGLRGGMLCRLWAAITTRRKTQLTTHMEDNEDTQL</sequence>
<dbReference type="Pfam" id="PF20302">
    <property type="entry name" value="HisK-N-like"/>
    <property type="match status" value="1"/>
</dbReference>
<dbReference type="Gene3D" id="1.10.510.10">
    <property type="entry name" value="Transferase(Phosphotransferase) domain 1"/>
    <property type="match status" value="1"/>
</dbReference>
<dbReference type="GO" id="GO:0033554">
    <property type="term" value="P:cellular response to stress"/>
    <property type="evidence" value="ECO:0007669"/>
    <property type="project" value="TreeGrafter"/>
</dbReference>
<evidence type="ECO:0000259" key="10">
    <source>
        <dbReference type="PROSITE" id="PS50011"/>
    </source>
</evidence>